<accession>A0AAI9DEW0</accession>
<proteinExistence type="inferred from homology"/>
<sequence length="309" mass="35427">MLNIRRISQQAIQARIWQQRYQPDLGVVAPKQGARYFQLELVSANEKTQVLVEVEAWCEHHWPSLTHYAWSSLDNANLASLFHSEYRGTLFFSEHFRCESLDIIDYGDTKQHWFCVQEPQLGHVLLSTPIEGLVAKETSKALLNRLKLQADWVLGYSHISARLLQSIELHDVFYIQQLQLHMSIAARSVARFQKQQEGQFMIEEMITSEPEDHEQIEVEAFTDEVIQPFDMNNMSVKLTFVLGHSEIAIDELVNIQPGAVYSIGENKEREVKVYANKQLIAEGELIYIGDSDELGLEITRLVSLGDKGL</sequence>
<dbReference type="GO" id="GO:0071973">
    <property type="term" value="P:bacterial-type flagellum-dependent cell motility"/>
    <property type="evidence" value="ECO:0007669"/>
    <property type="project" value="InterPro"/>
</dbReference>
<evidence type="ECO:0000256" key="1">
    <source>
        <dbReference type="ARBA" id="ARBA00009226"/>
    </source>
</evidence>
<comment type="similarity">
    <text evidence="1">Belongs to the FliN/MopA/SpaO family.</text>
</comment>
<dbReference type="InterPro" id="IPR001543">
    <property type="entry name" value="FliN-like_C"/>
</dbReference>
<dbReference type="GO" id="GO:0003774">
    <property type="term" value="F:cytoskeletal motor activity"/>
    <property type="evidence" value="ECO:0007669"/>
    <property type="project" value="InterPro"/>
</dbReference>
<protein>
    <submittedName>
        <fullName evidence="4">FliM/FliN family flagellar motor switch protein</fullName>
    </submittedName>
</protein>
<dbReference type="EMBL" id="ABMABF030000014">
    <property type="protein sequence ID" value="EMJ5135850.1"/>
    <property type="molecule type" value="Genomic_DNA"/>
</dbReference>
<keyword evidence="4" id="KW-0282">Flagellum</keyword>
<dbReference type="InterPro" id="IPR058805">
    <property type="entry name" value="SpaO_FliMN_C_rel"/>
</dbReference>
<dbReference type="GO" id="GO:0006935">
    <property type="term" value="P:chemotaxis"/>
    <property type="evidence" value="ECO:0007669"/>
    <property type="project" value="InterPro"/>
</dbReference>
<keyword evidence="4" id="KW-0969">Cilium</keyword>
<name>A0AAI9DEW0_PROST</name>
<evidence type="ECO:0000259" key="2">
    <source>
        <dbReference type="Pfam" id="PF01052"/>
    </source>
</evidence>
<dbReference type="InterPro" id="IPR036429">
    <property type="entry name" value="SpoA-like_sf"/>
</dbReference>
<dbReference type="Pfam" id="PF26304">
    <property type="entry name" value="FliMN_C_rel"/>
    <property type="match status" value="1"/>
</dbReference>
<dbReference type="InterPro" id="IPR001172">
    <property type="entry name" value="FliN_T3SS_HrcQb"/>
</dbReference>
<feature type="domain" description="Flagellar motor switch protein FliN-like C-terminal" evidence="2">
    <location>
        <begin position="231"/>
        <end position="302"/>
    </location>
</feature>
<dbReference type="GO" id="GO:0009425">
    <property type="term" value="C:bacterial-type flagellum basal body"/>
    <property type="evidence" value="ECO:0007669"/>
    <property type="project" value="InterPro"/>
</dbReference>
<dbReference type="SUPFAM" id="SSF101801">
    <property type="entry name" value="Surface presentation of antigens (SPOA)"/>
    <property type="match status" value="1"/>
</dbReference>
<dbReference type="PRINTS" id="PR00956">
    <property type="entry name" value="FLGMOTORFLIN"/>
</dbReference>
<gene>
    <name evidence="4" type="ORF">RG298_003622</name>
</gene>
<dbReference type="Pfam" id="PF01052">
    <property type="entry name" value="FliMN_C"/>
    <property type="match status" value="1"/>
</dbReference>
<dbReference type="Gene3D" id="2.30.330.10">
    <property type="entry name" value="SpoA-like"/>
    <property type="match status" value="1"/>
</dbReference>
<evidence type="ECO:0000259" key="3">
    <source>
        <dbReference type="Pfam" id="PF26304"/>
    </source>
</evidence>
<comment type="caution">
    <text evidence="4">The sequence shown here is derived from an EMBL/GenBank/DDBJ whole genome shotgun (WGS) entry which is preliminary data.</text>
</comment>
<dbReference type="AlphaFoldDB" id="A0AAI9DEW0"/>
<reference evidence="4" key="1">
    <citation type="submission" date="2024-02" db="EMBL/GenBank/DDBJ databases">
        <authorList>
            <consortium name="Clinical and Environmental Microbiology Branch: Whole genome sequencing antimicrobial resistance pathogens in the healthcare setting"/>
        </authorList>
    </citation>
    <scope>NUCLEOTIDE SEQUENCE</scope>
    <source>
        <strain evidence="4">2021GO-0154</strain>
    </source>
</reference>
<feature type="domain" description="SpaO FliM/N C-terminal related" evidence="3">
    <location>
        <begin position="144"/>
        <end position="206"/>
    </location>
</feature>
<evidence type="ECO:0000313" key="4">
    <source>
        <dbReference type="EMBL" id="EMJ5135850.1"/>
    </source>
</evidence>
<organism evidence="4">
    <name type="scientific">Providencia stuartii</name>
    <dbReference type="NCBI Taxonomy" id="588"/>
    <lineage>
        <taxon>Bacteria</taxon>
        <taxon>Pseudomonadati</taxon>
        <taxon>Pseudomonadota</taxon>
        <taxon>Gammaproteobacteria</taxon>
        <taxon>Enterobacterales</taxon>
        <taxon>Morganellaceae</taxon>
        <taxon>Providencia</taxon>
    </lineage>
</organism>
<keyword evidence="4" id="KW-0966">Cell projection</keyword>